<evidence type="ECO:0008006" key="10">
    <source>
        <dbReference type="Google" id="ProtNLM"/>
    </source>
</evidence>
<feature type="region of interest" description="Disordered" evidence="7">
    <location>
        <begin position="140"/>
        <end position="246"/>
    </location>
</feature>
<feature type="compositionally biased region" description="Basic residues" evidence="7">
    <location>
        <begin position="176"/>
        <end position="185"/>
    </location>
</feature>
<dbReference type="EMBL" id="JBANRG010000009">
    <property type="protein sequence ID" value="KAK7463424.1"/>
    <property type="molecule type" value="Genomic_DNA"/>
</dbReference>
<evidence type="ECO:0000256" key="4">
    <source>
        <dbReference type="ARBA" id="ARBA00023015"/>
    </source>
</evidence>
<comment type="caution">
    <text evidence="8">The sequence shown here is derived from an EMBL/GenBank/DDBJ whole genome shotgun (WGS) entry which is preliminary data.</text>
</comment>
<evidence type="ECO:0000256" key="2">
    <source>
        <dbReference type="ARBA" id="ARBA00007117"/>
    </source>
</evidence>
<dbReference type="InterPro" id="IPR012423">
    <property type="entry name" value="Eaf7/MRGBP"/>
</dbReference>
<evidence type="ECO:0000256" key="7">
    <source>
        <dbReference type="SAM" id="MobiDB-lite"/>
    </source>
</evidence>
<dbReference type="PANTHER" id="PTHR13581">
    <property type="entry name" value="MRG-BINDING PROTEIN"/>
    <property type="match status" value="1"/>
</dbReference>
<keyword evidence="3" id="KW-0156">Chromatin regulator</keyword>
<accession>A0ABR1JMZ1</accession>
<feature type="compositionally biased region" description="Pro residues" evidence="7">
    <location>
        <begin position="147"/>
        <end position="158"/>
    </location>
</feature>
<comment type="subcellular location">
    <subcellularLocation>
        <location evidence="1">Nucleus</location>
    </subcellularLocation>
</comment>
<feature type="compositionally biased region" description="Polar residues" evidence="7">
    <location>
        <begin position="1"/>
        <end position="18"/>
    </location>
</feature>
<dbReference type="Proteomes" id="UP001498398">
    <property type="component" value="Unassembled WGS sequence"/>
</dbReference>
<comment type="similarity">
    <text evidence="2">Belongs to the EAF7 family.</text>
</comment>
<proteinExistence type="inferred from homology"/>
<keyword evidence="5" id="KW-0804">Transcription</keyword>
<evidence type="ECO:0000256" key="5">
    <source>
        <dbReference type="ARBA" id="ARBA00023163"/>
    </source>
</evidence>
<gene>
    <name evidence="8" type="ORF">VKT23_006776</name>
</gene>
<reference evidence="8 9" key="1">
    <citation type="submission" date="2024-01" db="EMBL/GenBank/DDBJ databases">
        <title>A draft genome for the cacao thread blight pathogen Marasmiellus scandens.</title>
        <authorList>
            <person name="Baruah I.K."/>
            <person name="Leung J."/>
            <person name="Bukari Y."/>
            <person name="Amoako-Attah I."/>
            <person name="Meinhardt L.W."/>
            <person name="Bailey B.A."/>
            <person name="Cohen S.P."/>
        </authorList>
    </citation>
    <scope>NUCLEOTIDE SEQUENCE [LARGE SCALE GENOMIC DNA]</scope>
    <source>
        <strain evidence="8 9">GH-19</strain>
    </source>
</reference>
<keyword evidence="6" id="KW-0539">Nucleus</keyword>
<sequence length="343" mass="37802">MSTPQPSQSMEGSSNEDPSSGSFLESLEGEISFFRSIMRARPIGMHRHFHVLTMRSHIHKDTGRWVGIEDIWEKLKKCYDLEALDAIDIEAEGYETPQTSKSTPISIKSPSPSENLANHPFFREAYNFPFDPSYEAIMAQRRTRDTPSPPSSPEPSPAPSAIGNGSGVGIGGGRVGRQKSSRRRGATATNSRSRANLAGLVGGDSDSSALTQESGDEGAPTGSVVTATDGETVDGEEEEERDQTPGEFLEFSSSSLLIHIPFQTRQQQPKLDALENLPRKLKPKTSQEGYASPQETHLVVVLPKRERDDATPYLPPGCFFRFRLYSCVDLSCTTLYPLDIRWH</sequence>
<name>A0ABR1JMZ1_9AGAR</name>
<dbReference type="PANTHER" id="PTHR13581:SF5">
    <property type="entry name" value="MRG_MORF4L-BINDING PROTEIN"/>
    <property type="match status" value="1"/>
</dbReference>
<evidence type="ECO:0000256" key="3">
    <source>
        <dbReference type="ARBA" id="ARBA00022853"/>
    </source>
</evidence>
<organism evidence="8 9">
    <name type="scientific">Marasmiellus scandens</name>
    <dbReference type="NCBI Taxonomy" id="2682957"/>
    <lineage>
        <taxon>Eukaryota</taxon>
        <taxon>Fungi</taxon>
        <taxon>Dikarya</taxon>
        <taxon>Basidiomycota</taxon>
        <taxon>Agaricomycotina</taxon>
        <taxon>Agaricomycetes</taxon>
        <taxon>Agaricomycetidae</taxon>
        <taxon>Agaricales</taxon>
        <taxon>Marasmiineae</taxon>
        <taxon>Omphalotaceae</taxon>
        <taxon>Marasmiellus</taxon>
    </lineage>
</organism>
<keyword evidence="4" id="KW-0805">Transcription regulation</keyword>
<feature type="compositionally biased region" description="Acidic residues" evidence="7">
    <location>
        <begin position="231"/>
        <end position="241"/>
    </location>
</feature>
<evidence type="ECO:0000256" key="6">
    <source>
        <dbReference type="ARBA" id="ARBA00023242"/>
    </source>
</evidence>
<protein>
    <recommendedName>
        <fullName evidence="10">Chromatin modification-related protein EAF7-domain-containing protein</fullName>
    </recommendedName>
</protein>
<feature type="region of interest" description="Disordered" evidence="7">
    <location>
        <begin position="1"/>
        <end position="23"/>
    </location>
</feature>
<feature type="compositionally biased region" description="Gly residues" evidence="7">
    <location>
        <begin position="164"/>
        <end position="175"/>
    </location>
</feature>
<evidence type="ECO:0000313" key="8">
    <source>
        <dbReference type="EMBL" id="KAK7463424.1"/>
    </source>
</evidence>
<dbReference type="Pfam" id="PF07904">
    <property type="entry name" value="Eaf7"/>
    <property type="match status" value="1"/>
</dbReference>
<evidence type="ECO:0000256" key="1">
    <source>
        <dbReference type="ARBA" id="ARBA00004123"/>
    </source>
</evidence>
<keyword evidence="9" id="KW-1185">Reference proteome</keyword>
<evidence type="ECO:0000313" key="9">
    <source>
        <dbReference type="Proteomes" id="UP001498398"/>
    </source>
</evidence>